<dbReference type="InterPro" id="IPR016035">
    <property type="entry name" value="Acyl_Trfase/lysoPLipase"/>
</dbReference>
<dbReference type="GO" id="GO:0005829">
    <property type="term" value="C:cytosol"/>
    <property type="evidence" value="ECO:0007669"/>
    <property type="project" value="TreeGrafter"/>
</dbReference>
<evidence type="ECO:0000313" key="7">
    <source>
        <dbReference type="Proteomes" id="UP000323454"/>
    </source>
</evidence>
<evidence type="ECO:0000256" key="2">
    <source>
        <dbReference type="ARBA" id="ARBA00022679"/>
    </source>
</evidence>
<keyword evidence="2 6" id="KW-0808">Transferase</keyword>
<organism evidence="6 7">
    <name type="scientific">Solihabitans fulvus</name>
    <dbReference type="NCBI Taxonomy" id="1892852"/>
    <lineage>
        <taxon>Bacteria</taxon>
        <taxon>Bacillati</taxon>
        <taxon>Actinomycetota</taxon>
        <taxon>Actinomycetes</taxon>
        <taxon>Pseudonocardiales</taxon>
        <taxon>Pseudonocardiaceae</taxon>
        <taxon>Solihabitans</taxon>
    </lineage>
</organism>
<dbReference type="Gene3D" id="3.40.366.10">
    <property type="entry name" value="Malonyl-Coenzyme A Acyl Carrier Protein, domain 2"/>
    <property type="match status" value="1"/>
</dbReference>
<dbReference type="OrthoDB" id="3248271at2"/>
<accession>A0A5B2XLR0</accession>
<proteinExistence type="predicted"/>
<name>A0A5B2XLR0_9PSEU</name>
<protein>
    <recommendedName>
        <fullName evidence="1">[acyl-carrier-protein] S-malonyltransferase</fullName>
        <ecNumber evidence="1">2.3.1.39</ecNumber>
    </recommendedName>
</protein>
<dbReference type="Proteomes" id="UP000323454">
    <property type="component" value="Unassembled WGS sequence"/>
</dbReference>
<reference evidence="6 7" key="2">
    <citation type="submission" date="2019-09" db="EMBL/GenBank/DDBJ databases">
        <authorList>
            <person name="Jin C."/>
        </authorList>
    </citation>
    <scope>NUCLEOTIDE SEQUENCE [LARGE SCALE GENOMIC DNA]</scope>
    <source>
        <strain evidence="6 7">AN110305</strain>
    </source>
</reference>
<dbReference type="AlphaFoldDB" id="A0A5B2XLR0"/>
<dbReference type="GO" id="GO:0004314">
    <property type="term" value="F:[acyl-carrier-protein] S-malonyltransferase activity"/>
    <property type="evidence" value="ECO:0007669"/>
    <property type="project" value="UniProtKB-EC"/>
</dbReference>
<dbReference type="InterPro" id="IPR016036">
    <property type="entry name" value="Malonyl_transacylase_ACP-bd"/>
</dbReference>
<keyword evidence="7" id="KW-1185">Reference proteome</keyword>
<evidence type="ECO:0000256" key="4">
    <source>
        <dbReference type="ARBA" id="ARBA00048462"/>
    </source>
</evidence>
<keyword evidence="3" id="KW-0012">Acyltransferase</keyword>
<dbReference type="InterPro" id="IPR014043">
    <property type="entry name" value="Acyl_transferase_dom"/>
</dbReference>
<dbReference type="PANTHER" id="PTHR42681:SF1">
    <property type="entry name" value="MALONYL-COA-ACYL CARRIER PROTEIN TRANSACYLASE, MITOCHONDRIAL"/>
    <property type="match status" value="1"/>
</dbReference>
<sequence length="325" mass="32717">MIALLAPGQGSQSPGMLAPWLELDGARDRIEGWSAATGLDLVRLGTTADAEEIKDTAITQPLIVAQTLLAYEHLSNGNGNGNGNTVALPADAPVAGHSVGELAAAAIAGVLSADDAVALAAVRGAAMAAACALEPTGMAAVMGGDPDEVAARLASFDLVPANRNGAGQIVAAGSLAALDAFVAEPGPGIKVIRLKVAGAFHTHYMASAEDALRERAKDITAKDPNRPLLSNADGAVVTSGAEMLLRLIAQVTLPVRWDLCMATLGSAGISGTIELPPGGTLSGLVKRELKGTATLPLKTPDSLAKVADLLTEPVAAGQVPDRSAN</sequence>
<evidence type="ECO:0000259" key="5">
    <source>
        <dbReference type="SMART" id="SM00827"/>
    </source>
</evidence>
<dbReference type="PANTHER" id="PTHR42681">
    <property type="entry name" value="MALONYL-COA-ACYL CARRIER PROTEIN TRANSACYLASE, MITOCHONDRIAL"/>
    <property type="match status" value="1"/>
</dbReference>
<evidence type="ECO:0000313" key="6">
    <source>
        <dbReference type="EMBL" id="KAA2264323.1"/>
    </source>
</evidence>
<evidence type="ECO:0000256" key="3">
    <source>
        <dbReference type="ARBA" id="ARBA00023315"/>
    </source>
</evidence>
<dbReference type="SUPFAM" id="SSF55048">
    <property type="entry name" value="Probable ACP-binding domain of malonyl-CoA ACP transacylase"/>
    <property type="match status" value="1"/>
</dbReference>
<dbReference type="GO" id="GO:0006633">
    <property type="term" value="P:fatty acid biosynthetic process"/>
    <property type="evidence" value="ECO:0007669"/>
    <property type="project" value="TreeGrafter"/>
</dbReference>
<dbReference type="InterPro" id="IPR050858">
    <property type="entry name" value="Mal-CoA-ACP_Trans/PKS_FabD"/>
</dbReference>
<dbReference type="RefSeq" id="WP_149848806.1">
    <property type="nucleotide sequence ID" value="NZ_VUOB01000011.1"/>
</dbReference>
<dbReference type="Gene3D" id="3.30.70.250">
    <property type="entry name" value="Malonyl-CoA ACP transacylase, ACP-binding"/>
    <property type="match status" value="1"/>
</dbReference>
<dbReference type="InterPro" id="IPR001227">
    <property type="entry name" value="Ac_transferase_dom_sf"/>
</dbReference>
<dbReference type="EC" id="2.3.1.39" evidence="1"/>
<dbReference type="EMBL" id="VUOB01000011">
    <property type="protein sequence ID" value="KAA2264323.1"/>
    <property type="molecule type" value="Genomic_DNA"/>
</dbReference>
<gene>
    <name evidence="6" type="ORF">F0L68_07845</name>
</gene>
<evidence type="ECO:0000256" key="1">
    <source>
        <dbReference type="ARBA" id="ARBA00013258"/>
    </source>
</evidence>
<dbReference type="SUPFAM" id="SSF52151">
    <property type="entry name" value="FabD/lysophospholipase-like"/>
    <property type="match status" value="1"/>
</dbReference>
<feature type="domain" description="Malonyl-CoA:ACP transacylase (MAT)" evidence="5">
    <location>
        <begin position="5"/>
        <end position="322"/>
    </location>
</feature>
<comment type="caution">
    <text evidence="6">The sequence shown here is derived from an EMBL/GenBank/DDBJ whole genome shotgun (WGS) entry which is preliminary data.</text>
</comment>
<dbReference type="SMART" id="SM00827">
    <property type="entry name" value="PKS_AT"/>
    <property type="match status" value="1"/>
</dbReference>
<dbReference type="Pfam" id="PF00698">
    <property type="entry name" value="Acyl_transf_1"/>
    <property type="match status" value="1"/>
</dbReference>
<comment type="catalytic activity">
    <reaction evidence="4">
        <text>holo-[ACP] + malonyl-CoA = malonyl-[ACP] + CoA</text>
        <dbReference type="Rhea" id="RHEA:41792"/>
        <dbReference type="Rhea" id="RHEA-COMP:9623"/>
        <dbReference type="Rhea" id="RHEA-COMP:9685"/>
        <dbReference type="ChEBI" id="CHEBI:57287"/>
        <dbReference type="ChEBI" id="CHEBI:57384"/>
        <dbReference type="ChEBI" id="CHEBI:64479"/>
        <dbReference type="ChEBI" id="CHEBI:78449"/>
        <dbReference type="EC" id="2.3.1.39"/>
    </reaction>
</comment>
<reference evidence="6 7" key="1">
    <citation type="submission" date="2019-09" db="EMBL/GenBank/DDBJ databases">
        <title>Goodfellowia gen. nov., a new genus of the Pseudonocardineae related to Actinoalloteichus, containing Goodfellowia coeruleoviolacea gen. nov., comb. nov. gen. nov., comb. nov.</title>
        <authorList>
            <person name="Labeda D."/>
        </authorList>
    </citation>
    <scope>NUCLEOTIDE SEQUENCE [LARGE SCALE GENOMIC DNA]</scope>
    <source>
        <strain evidence="6 7">AN110305</strain>
    </source>
</reference>